<keyword evidence="3" id="KW-1185">Reference proteome</keyword>
<dbReference type="KEGG" id="psua:FLK61_27410"/>
<feature type="transmembrane region" description="Helical" evidence="1">
    <location>
        <begin position="7"/>
        <end position="31"/>
    </location>
</feature>
<protein>
    <submittedName>
        <fullName evidence="2">Uncharacterized protein</fullName>
    </submittedName>
</protein>
<evidence type="ECO:0000313" key="2">
    <source>
        <dbReference type="EMBL" id="QKS70484.1"/>
    </source>
</evidence>
<gene>
    <name evidence="2" type="ORF">FLK61_27410</name>
</gene>
<dbReference type="AlphaFoldDB" id="A0A859FD36"/>
<accession>A0A859FD36</accession>
<evidence type="ECO:0000256" key="1">
    <source>
        <dbReference type="SAM" id="Phobius"/>
    </source>
</evidence>
<dbReference type="RefSeq" id="WP_176008521.1">
    <property type="nucleotide sequence ID" value="NZ_CP041372.2"/>
</dbReference>
<name>A0A859FD36_9BACI</name>
<keyword evidence="1" id="KW-1133">Transmembrane helix</keyword>
<feature type="transmembrane region" description="Helical" evidence="1">
    <location>
        <begin position="43"/>
        <end position="61"/>
    </location>
</feature>
<reference evidence="3" key="1">
    <citation type="submission" date="2019-07" db="EMBL/GenBank/DDBJ databases">
        <title>Bacillus alkalisoli sp. nov. isolated from saline soil.</title>
        <authorList>
            <person name="Sun J.-Q."/>
            <person name="Xu L."/>
        </authorList>
    </citation>
    <scope>NUCLEOTIDE SEQUENCE [LARGE SCALE GENOMIC DNA]</scope>
    <source>
        <strain evidence="3">M4U3P1</strain>
    </source>
</reference>
<dbReference type="Proteomes" id="UP000318138">
    <property type="component" value="Chromosome"/>
</dbReference>
<organism evidence="2 3">
    <name type="scientific">Paenalkalicoccus suaedae</name>
    <dbReference type="NCBI Taxonomy" id="2592382"/>
    <lineage>
        <taxon>Bacteria</taxon>
        <taxon>Bacillati</taxon>
        <taxon>Bacillota</taxon>
        <taxon>Bacilli</taxon>
        <taxon>Bacillales</taxon>
        <taxon>Bacillaceae</taxon>
        <taxon>Paenalkalicoccus</taxon>
    </lineage>
</organism>
<proteinExistence type="predicted"/>
<dbReference type="EMBL" id="CP041372">
    <property type="protein sequence ID" value="QKS70484.1"/>
    <property type="molecule type" value="Genomic_DNA"/>
</dbReference>
<keyword evidence="1" id="KW-0812">Transmembrane</keyword>
<keyword evidence="1" id="KW-0472">Membrane</keyword>
<evidence type="ECO:0000313" key="3">
    <source>
        <dbReference type="Proteomes" id="UP000318138"/>
    </source>
</evidence>
<sequence length="73" mass="8447">MNAHKVLYSMLHLVMPLILFSSYFLWGQFVLSKPLWENVTDNLSILAIYYIGVSVLWLMNIDNVEKVRDAKSG</sequence>